<dbReference type="Gene3D" id="2.10.110.10">
    <property type="entry name" value="Cysteine Rich Protein"/>
    <property type="match status" value="1"/>
</dbReference>
<dbReference type="Pfam" id="PF12130">
    <property type="entry name" value="bMERB_dom"/>
    <property type="match status" value="1"/>
</dbReference>
<dbReference type="GeneTree" id="ENSGT00940000156057"/>
<keyword evidence="13" id="KW-0472">Membrane</keyword>
<keyword evidence="6" id="KW-0963">Cytoplasm</keyword>
<dbReference type="SUPFAM" id="SSF57716">
    <property type="entry name" value="Glucocorticoid receptor-like (DNA-binding domain)"/>
    <property type="match status" value="2"/>
</dbReference>
<keyword evidence="11 16" id="KW-0440">LIM domain</keyword>
<evidence type="ECO:0000256" key="5">
    <source>
        <dbReference type="ARBA" id="ARBA00022475"/>
    </source>
</evidence>
<proteinExistence type="predicted"/>
<dbReference type="Ensembl" id="ENSSMAT00000050094.1">
    <property type="protein sequence ID" value="ENSSMAP00000039542.1"/>
    <property type="gene ID" value="ENSSMAG00000007912.2"/>
</dbReference>
<feature type="compositionally biased region" description="Basic residues" evidence="18">
    <location>
        <begin position="690"/>
        <end position="707"/>
    </location>
</feature>
<evidence type="ECO:0000256" key="9">
    <source>
        <dbReference type="ARBA" id="ARBA00022753"/>
    </source>
</evidence>
<dbReference type="Pfam" id="PF00307">
    <property type="entry name" value="CH"/>
    <property type="match status" value="1"/>
</dbReference>
<evidence type="ECO:0000256" key="12">
    <source>
        <dbReference type="ARBA" id="ARBA00023054"/>
    </source>
</evidence>
<evidence type="ECO:0000313" key="23">
    <source>
        <dbReference type="Proteomes" id="UP000694558"/>
    </source>
</evidence>
<dbReference type="InterPro" id="IPR001715">
    <property type="entry name" value="CH_dom"/>
</dbReference>
<feature type="region of interest" description="Disordered" evidence="18">
    <location>
        <begin position="192"/>
        <end position="245"/>
    </location>
</feature>
<dbReference type="InterPro" id="IPR036872">
    <property type="entry name" value="CH_dom_sf"/>
</dbReference>
<keyword evidence="14" id="KW-0206">Cytoskeleton</keyword>
<dbReference type="PROSITE" id="PS50023">
    <property type="entry name" value="LIM_DOMAIN_2"/>
    <property type="match status" value="1"/>
</dbReference>
<organism evidence="22 23">
    <name type="scientific">Scophthalmus maximus</name>
    <name type="common">Turbot</name>
    <name type="synonym">Psetta maxima</name>
    <dbReference type="NCBI Taxonomy" id="52904"/>
    <lineage>
        <taxon>Eukaryota</taxon>
        <taxon>Metazoa</taxon>
        <taxon>Chordata</taxon>
        <taxon>Craniata</taxon>
        <taxon>Vertebrata</taxon>
        <taxon>Euteleostomi</taxon>
        <taxon>Actinopterygii</taxon>
        <taxon>Neopterygii</taxon>
        <taxon>Teleostei</taxon>
        <taxon>Neoteleostei</taxon>
        <taxon>Acanthomorphata</taxon>
        <taxon>Carangaria</taxon>
        <taxon>Pleuronectiformes</taxon>
        <taxon>Pleuronectoidei</taxon>
        <taxon>Scophthalmidae</taxon>
        <taxon>Scophthalmus</taxon>
    </lineage>
</organism>
<evidence type="ECO:0000259" key="20">
    <source>
        <dbReference type="PROSITE" id="PS50023"/>
    </source>
</evidence>
<feature type="compositionally biased region" description="Polar residues" evidence="18">
    <location>
        <begin position="208"/>
        <end position="220"/>
    </location>
</feature>
<keyword evidence="12 17" id="KW-0175">Coiled coil</keyword>
<evidence type="ECO:0000313" key="22">
    <source>
        <dbReference type="Ensembl" id="ENSSMAP00000039542.1"/>
    </source>
</evidence>
<reference evidence="22" key="1">
    <citation type="submission" date="2023-05" db="EMBL/GenBank/DDBJ databases">
        <title>High-quality long-read genome of Scophthalmus maximus.</title>
        <authorList>
            <person name="Lien S."/>
            <person name="Martinez P."/>
        </authorList>
    </citation>
    <scope>NUCLEOTIDE SEQUENCE [LARGE SCALE GENOMIC DNA]</scope>
</reference>
<dbReference type="Gene3D" id="1.10.418.10">
    <property type="entry name" value="Calponin-like domain"/>
    <property type="match status" value="1"/>
</dbReference>
<dbReference type="GO" id="GO:0055037">
    <property type="term" value="C:recycling endosome"/>
    <property type="evidence" value="ECO:0007669"/>
    <property type="project" value="UniProtKB-SubCell"/>
</dbReference>
<name>A0A8D3BWY4_SCOMX</name>
<feature type="compositionally biased region" description="Acidic residues" evidence="18">
    <location>
        <begin position="354"/>
        <end position="371"/>
    </location>
</feature>
<keyword evidence="8 16" id="KW-0479">Metal-binding</keyword>
<feature type="domain" description="Calponin-homology (CH)" evidence="19">
    <location>
        <begin position="1"/>
        <end position="107"/>
    </location>
</feature>
<protein>
    <recommendedName>
        <fullName evidence="24">MICAL-like protein 1</fullName>
    </recommendedName>
</protein>
<dbReference type="InterPro" id="IPR001781">
    <property type="entry name" value="Znf_LIM"/>
</dbReference>
<evidence type="ECO:0000256" key="3">
    <source>
        <dbReference type="ARBA" id="ARBA00004245"/>
    </source>
</evidence>
<evidence type="ECO:0000256" key="13">
    <source>
        <dbReference type="ARBA" id="ARBA00023136"/>
    </source>
</evidence>
<evidence type="ECO:0000256" key="15">
    <source>
        <dbReference type="ARBA" id="ARBA00023273"/>
    </source>
</evidence>
<evidence type="ECO:0000256" key="6">
    <source>
        <dbReference type="ARBA" id="ARBA00022490"/>
    </source>
</evidence>
<evidence type="ECO:0000256" key="14">
    <source>
        <dbReference type="ARBA" id="ARBA00023212"/>
    </source>
</evidence>
<dbReference type="Pfam" id="PF00412">
    <property type="entry name" value="LIM"/>
    <property type="match status" value="1"/>
</dbReference>
<feature type="compositionally biased region" description="Basic and acidic residues" evidence="18">
    <location>
        <begin position="708"/>
        <end position="721"/>
    </location>
</feature>
<dbReference type="GO" id="GO:0005856">
    <property type="term" value="C:cytoskeleton"/>
    <property type="evidence" value="ECO:0007669"/>
    <property type="project" value="UniProtKB-SubCell"/>
</dbReference>
<feature type="compositionally biased region" description="Pro residues" evidence="18">
    <location>
        <begin position="509"/>
        <end position="518"/>
    </location>
</feature>
<dbReference type="GO" id="GO:0005886">
    <property type="term" value="C:plasma membrane"/>
    <property type="evidence" value="ECO:0007669"/>
    <property type="project" value="UniProtKB-SubCell"/>
</dbReference>
<dbReference type="PROSITE" id="PS00478">
    <property type="entry name" value="LIM_DOMAIN_1"/>
    <property type="match status" value="1"/>
</dbReference>
<dbReference type="PANTHER" id="PTHR23167">
    <property type="entry name" value="CALPONIN HOMOLOGY DOMAIN-CONTAINING PROTEIN DDB_G0272472-RELATED"/>
    <property type="match status" value="1"/>
</dbReference>
<evidence type="ECO:0000256" key="7">
    <source>
        <dbReference type="ARBA" id="ARBA00022553"/>
    </source>
</evidence>
<dbReference type="FunFam" id="1.10.418.10:FF:000055">
    <property type="entry name" value="MICAL-like protein 2"/>
    <property type="match status" value="1"/>
</dbReference>
<gene>
    <name evidence="22" type="primary">micall1a</name>
</gene>
<feature type="domain" description="BMERB" evidence="21">
    <location>
        <begin position="527"/>
        <end position="674"/>
    </location>
</feature>
<evidence type="ECO:0000256" key="4">
    <source>
        <dbReference type="ARBA" id="ARBA00004316"/>
    </source>
</evidence>
<evidence type="ECO:0000256" key="10">
    <source>
        <dbReference type="ARBA" id="ARBA00022833"/>
    </source>
</evidence>
<accession>A0A8D3BWY4</accession>
<feature type="coiled-coil region" evidence="17">
    <location>
        <begin position="537"/>
        <end position="564"/>
    </location>
</feature>
<evidence type="ECO:0000259" key="21">
    <source>
        <dbReference type="PROSITE" id="PS51848"/>
    </source>
</evidence>
<dbReference type="InterPro" id="IPR050540">
    <property type="entry name" value="F-actin_Monoox_Mical"/>
</dbReference>
<feature type="region of interest" description="Disordered" evidence="18">
    <location>
        <begin position="394"/>
        <end position="438"/>
    </location>
</feature>
<evidence type="ECO:0000256" key="16">
    <source>
        <dbReference type="PROSITE-ProRule" id="PRU00125"/>
    </source>
</evidence>
<evidence type="ECO:0000256" key="1">
    <source>
        <dbReference type="ARBA" id="ARBA00004172"/>
    </source>
</evidence>
<dbReference type="SMART" id="SM00033">
    <property type="entry name" value="CH"/>
    <property type="match status" value="1"/>
</dbReference>
<dbReference type="PROSITE" id="PS50021">
    <property type="entry name" value="CH"/>
    <property type="match status" value="1"/>
</dbReference>
<dbReference type="SMART" id="SM01203">
    <property type="entry name" value="DUF3585"/>
    <property type="match status" value="1"/>
</dbReference>
<keyword evidence="10 16" id="KW-0862">Zinc</keyword>
<evidence type="ECO:0000256" key="18">
    <source>
        <dbReference type="SAM" id="MobiDB-lite"/>
    </source>
</evidence>
<feature type="compositionally biased region" description="Low complexity" evidence="18">
    <location>
        <begin position="401"/>
        <end position="416"/>
    </location>
</feature>
<dbReference type="CDD" id="cd21253">
    <property type="entry name" value="CH_MICALL2"/>
    <property type="match status" value="1"/>
</dbReference>
<sequence length="721" mass="80798">MGSLKALQEWCRIQCEGYGDVAVRDMSSSFRDGLAFCALIHRYRPELIDFGSLSKENVYENNRLAFEVAETQLGIPALLDPEDMVSMKVPDRLSIITYVSQYYNFFNNKSQGWCMEIHSTPSSSSRSSSTCAACQKHVHLVQRFLVDGKLYHRICFRCTECHSTLLPGSYKLGSDSGALVCTHHLARQALANQNGRPDLSKRPVVVQTARTGRSTTPHTSPSERGRAKTPSPAGRRNSTDTPNNNSHSLSLNLVSACTVIVCSSMHLFGFCCCCLPSCDPPIPICVSSLSSLSSVTHKPKDPPWLALVQSESKKKKAPPRPPAGLATPPNAGSLSSLKGDDSRPSTPPPPANPFEDDDDENNEVEEEEEGAEGGAIPPTVVANHPWYRISQAADATGADTPPSGGSSSRSASPGSAKSKKRAAPQAPKPSAGNQGQFHQNCTYLVQTWKKKERMRFFFSLSPKDRDGNPCQHKMTPYWLYTCYRICKENPFNRKASPLPAKSKTRPPKGPRPARPPAPGHGFPLIKRKVQSDQFIPVEDIHGEMGQLEKQLDELEQRGVELEKKLRDTPNDEDEERLLVDWFTLIHEKHLLVRREAELVYTAKQQNLEERQADVEYELRCLLNKPEKDWTEEDKSREQELMAELVTIIEQRNQIVNNMDQDRQREEEEDKVMEAMLKKKDFHKDPDSDQHKKKGTKFKPIKVLKRLSHKGEPGNSPRKEKS</sequence>
<dbReference type="CDD" id="cd09444">
    <property type="entry name" value="LIM_Mical_like_1"/>
    <property type="match status" value="1"/>
</dbReference>
<evidence type="ECO:0000256" key="17">
    <source>
        <dbReference type="SAM" id="Coils"/>
    </source>
</evidence>
<dbReference type="Proteomes" id="UP000694558">
    <property type="component" value="Chromosome 8"/>
</dbReference>
<dbReference type="AlphaFoldDB" id="A0A8D3BWY4"/>
<comment type="subcellular location">
    <subcellularLocation>
        <location evidence="2">Cell membrane</location>
        <topology evidence="2">Peripheral membrane protein</topology>
    </subcellularLocation>
    <subcellularLocation>
        <location evidence="4">Cell projection</location>
    </subcellularLocation>
    <subcellularLocation>
        <location evidence="3">Cytoplasm</location>
        <location evidence="3">Cytoskeleton</location>
    </subcellularLocation>
    <subcellularLocation>
        <location evidence="1">Recycling endosome</location>
    </subcellularLocation>
</comment>
<feature type="region of interest" description="Disordered" evidence="18">
    <location>
        <begin position="656"/>
        <end position="721"/>
    </location>
</feature>
<dbReference type="GO" id="GO:0042995">
    <property type="term" value="C:cell projection"/>
    <property type="evidence" value="ECO:0007669"/>
    <property type="project" value="UniProtKB-SubCell"/>
</dbReference>
<feature type="domain" description="LIM zinc-binding" evidence="20">
    <location>
        <begin position="129"/>
        <end position="191"/>
    </location>
</feature>
<keyword evidence="15" id="KW-0966">Cell projection</keyword>
<dbReference type="SMART" id="SM00132">
    <property type="entry name" value="LIM"/>
    <property type="match status" value="1"/>
</dbReference>
<dbReference type="PROSITE" id="PS51848">
    <property type="entry name" value="BMERB"/>
    <property type="match status" value="1"/>
</dbReference>
<feature type="region of interest" description="Disordered" evidence="18">
    <location>
        <begin position="310"/>
        <end position="379"/>
    </location>
</feature>
<reference evidence="22" key="2">
    <citation type="submission" date="2025-08" db="UniProtKB">
        <authorList>
            <consortium name="Ensembl"/>
        </authorList>
    </citation>
    <scope>IDENTIFICATION</scope>
</reference>
<keyword evidence="9" id="KW-0967">Endosome</keyword>
<feature type="region of interest" description="Disordered" evidence="18">
    <location>
        <begin position="493"/>
        <end position="522"/>
    </location>
</feature>
<evidence type="ECO:0000256" key="11">
    <source>
        <dbReference type="ARBA" id="ARBA00023038"/>
    </source>
</evidence>
<dbReference type="InterPro" id="IPR022735">
    <property type="entry name" value="bMERB_dom"/>
</dbReference>
<evidence type="ECO:0000259" key="19">
    <source>
        <dbReference type="PROSITE" id="PS50021"/>
    </source>
</evidence>
<evidence type="ECO:0000256" key="8">
    <source>
        <dbReference type="ARBA" id="ARBA00022723"/>
    </source>
</evidence>
<evidence type="ECO:0000256" key="2">
    <source>
        <dbReference type="ARBA" id="ARBA00004202"/>
    </source>
</evidence>
<dbReference type="PANTHER" id="PTHR23167:SF89">
    <property type="entry name" value="MICAL-LIKE PROTEIN 1"/>
    <property type="match status" value="1"/>
</dbReference>
<evidence type="ECO:0008006" key="24">
    <source>
        <dbReference type="Google" id="ProtNLM"/>
    </source>
</evidence>
<keyword evidence="5" id="KW-1003">Cell membrane</keyword>
<dbReference type="GO" id="GO:0046872">
    <property type="term" value="F:metal ion binding"/>
    <property type="evidence" value="ECO:0007669"/>
    <property type="project" value="UniProtKB-KW"/>
</dbReference>
<feature type="compositionally biased region" description="Basic and acidic residues" evidence="18">
    <location>
        <begin position="659"/>
        <end position="689"/>
    </location>
</feature>
<dbReference type="SUPFAM" id="SSF47576">
    <property type="entry name" value="Calponin-homology domain, CH-domain"/>
    <property type="match status" value="1"/>
</dbReference>
<keyword evidence="7" id="KW-0597">Phosphoprotein</keyword>